<keyword evidence="3 8" id="KW-0285">Flavoprotein</keyword>
<keyword evidence="13" id="KW-1185">Reference proteome</keyword>
<comment type="similarity">
    <text evidence="2 8">Belongs to the ferredoxin--NADP reductase type 1 family.</text>
</comment>
<dbReference type="OrthoDB" id="333024at2759"/>
<dbReference type="InParanoid" id="A0A316YH36"/>
<dbReference type="GO" id="GO:0016491">
    <property type="term" value="F:oxidoreductase activity"/>
    <property type="evidence" value="ECO:0007669"/>
    <property type="project" value="UniProtKB-KW"/>
</dbReference>
<dbReference type="PIRSF" id="PIRSF000362">
    <property type="entry name" value="FNR"/>
    <property type="match status" value="1"/>
</dbReference>
<keyword evidence="8" id="KW-0496">Mitochondrion</keyword>
<dbReference type="GeneID" id="37041689"/>
<keyword evidence="6 8" id="KW-0560">Oxidoreductase</keyword>
<feature type="binding site" evidence="10">
    <location>
        <position position="486"/>
    </location>
    <ligand>
        <name>NADP(+)</name>
        <dbReference type="ChEBI" id="CHEBI:58349"/>
    </ligand>
</feature>
<evidence type="ECO:0000313" key="12">
    <source>
        <dbReference type="EMBL" id="PWN87928.1"/>
    </source>
</evidence>
<evidence type="ECO:0000256" key="9">
    <source>
        <dbReference type="PIRSR" id="PIRSR000362-1"/>
    </source>
</evidence>
<organism evidence="12 13">
    <name type="scientific">Acaromyces ingoldii</name>
    <dbReference type="NCBI Taxonomy" id="215250"/>
    <lineage>
        <taxon>Eukaryota</taxon>
        <taxon>Fungi</taxon>
        <taxon>Dikarya</taxon>
        <taxon>Basidiomycota</taxon>
        <taxon>Ustilaginomycotina</taxon>
        <taxon>Exobasidiomycetes</taxon>
        <taxon>Exobasidiales</taxon>
        <taxon>Cryptobasidiaceae</taxon>
        <taxon>Acaromyces</taxon>
    </lineage>
</organism>
<evidence type="ECO:0000256" key="6">
    <source>
        <dbReference type="ARBA" id="ARBA00023002"/>
    </source>
</evidence>
<feature type="region of interest" description="Disordered" evidence="11">
    <location>
        <begin position="513"/>
        <end position="532"/>
    </location>
</feature>
<gene>
    <name evidence="12" type="ORF">FA10DRAFT_255626</name>
</gene>
<feature type="binding site" evidence="10">
    <location>
        <position position="300"/>
    </location>
    <ligand>
        <name>NADP(+)</name>
        <dbReference type="ChEBI" id="CHEBI:58349"/>
    </ligand>
</feature>
<feature type="binding site" evidence="9">
    <location>
        <position position="92"/>
    </location>
    <ligand>
        <name>FAD</name>
        <dbReference type="ChEBI" id="CHEBI:57692"/>
    </ligand>
</feature>
<feature type="binding site" evidence="9">
    <location>
        <position position="68"/>
    </location>
    <ligand>
        <name>FAD</name>
        <dbReference type="ChEBI" id="CHEBI:57692"/>
    </ligand>
</feature>
<dbReference type="EC" id="1.18.1.6" evidence="8"/>
<evidence type="ECO:0000256" key="2">
    <source>
        <dbReference type="ARBA" id="ARBA00008312"/>
    </source>
</evidence>
<sequence length="572" mass="61223">MNFIRAVGGHSWSVPSPRDLVVPSQTLFRSPGPNASWDEGRKEQETMRWTLVRQRAPLKLAVIGSGPSAFYSAARVLSSLRDDEQAEVHLYERLPTPNGLVRYGVAPDHPEVKNVENKFAQVAADPRLRFFGNVDVVSSSSQSSFTAPSDQYDYPDAHKLALSELLPHYTHLLLAYGSSLARPLSLSPAPLGVHSALDFVNWYNGHPASHDARFLARNPHRRIDVRRGTEHATIVGAGNVALDVARVLLRGARGPADDGFARTDVPEPVLAHLASRLADLKRVDVVARRGAAQVAFTNKELREMMDLGGATRFERPSDADLALAKTHVDALAEPGQARIRKRLLTILEKGSRDEAATTTAERTWALRFFASPGSASATASSVTTTSATTTTAATTTAATSLARTGERFTTPTDLVITSVGYKGAPLAAPSSAVPPAAPDADTDTAPLIPWDAQRGIVPNVAGRVARGTAVVPGLYVSGWLATGPVGVIASTRLDANTIADAILDDWRAQRPTLSSSSSSISPGSVPESLASSSTPIVDWAGWTRLDDEERRRGKALGKLREKVLCESVFASH</sequence>
<dbReference type="Gene3D" id="3.40.50.720">
    <property type="entry name" value="NAD(P)-binding Rossmann-like Domain"/>
    <property type="match status" value="1"/>
</dbReference>
<comment type="cofactor">
    <cofactor evidence="1 8 9">
        <name>FAD</name>
        <dbReference type="ChEBI" id="CHEBI:57692"/>
    </cofactor>
</comment>
<dbReference type="GO" id="GO:0005739">
    <property type="term" value="C:mitochondrion"/>
    <property type="evidence" value="ECO:0007669"/>
    <property type="project" value="UniProtKB-SubCell"/>
</dbReference>
<reference evidence="12 13" key="1">
    <citation type="journal article" date="2018" name="Mol. Biol. Evol.">
        <title>Broad Genomic Sampling Reveals a Smut Pathogenic Ancestry of the Fungal Clade Ustilaginomycotina.</title>
        <authorList>
            <person name="Kijpornyongpan T."/>
            <person name="Mondo S.J."/>
            <person name="Barry K."/>
            <person name="Sandor L."/>
            <person name="Lee J."/>
            <person name="Lipzen A."/>
            <person name="Pangilinan J."/>
            <person name="LaButti K."/>
            <person name="Hainaut M."/>
            <person name="Henrissat B."/>
            <person name="Grigoriev I.V."/>
            <person name="Spatafora J.W."/>
            <person name="Aime M.C."/>
        </authorList>
    </citation>
    <scope>NUCLEOTIDE SEQUENCE [LARGE SCALE GENOMIC DNA]</scope>
    <source>
        <strain evidence="12 13">MCA 4198</strain>
    </source>
</reference>
<dbReference type="Proteomes" id="UP000245768">
    <property type="component" value="Unassembled WGS sequence"/>
</dbReference>
<evidence type="ECO:0000256" key="3">
    <source>
        <dbReference type="ARBA" id="ARBA00022630"/>
    </source>
</evidence>
<dbReference type="InterPro" id="IPR021163">
    <property type="entry name" value="Ferredox_Rdtase_adrenod"/>
</dbReference>
<feature type="binding site" evidence="9">
    <location>
        <begin position="486"/>
        <end position="488"/>
    </location>
    <ligand>
        <name>FAD</name>
        <dbReference type="ChEBI" id="CHEBI:57692"/>
    </ligand>
</feature>
<evidence type="ECO:0000256" key="5">
    <source>
        <dbReference type="ARBA" id="ARBA00022857"/>
    </source>
</evidence>
<evidence type="ECO:0000256" key="11">
    <source>
        <dbReference type="SAM" id="MobiDB-lite"/>
    </source>
</evidence>
<evidence type="ECO:0000256" key="1">
    <source>
        <dbReference type="ARBA" id="ARBA00001974"/>
    </source>
</evidence>
<feature type="binding site" evidence="9">
    <location>
        <position position="100"/>
    </location>
    <ligand>
        <name>FAD</name>
        <dbReference type="ChEBI" id="CHEBI:57692"/>
    </ligand>
</feature>
<dbReference type="STRING" id="215250.A0A316YH36"/>
<dbReference type="PANTHER" id="PTHR48467:SF1">
    <property type="entry name" value="GLUTAMATE SYNTHASE 1 [NADH], CHLOROPLASTIC-LIKE"/>
    <property type="match status" value="1"/>
</dbReference>
<feature type="binding site" evidence="9">
    <location>
        <position position="479"/>
    </location>
    <ligand>
        <name>FAD</name>
        <dbReference type="ChEBI" id="CHEBI:57692"/>
    </ligand>
</feature>
<keyword evidence="5 8" id="KW-0521">NADP</keyword>
<evidence type="ECO:0000313" key="13">
    <source>
        <dbReference type="Proteomes" id="UP000245768"/>
    </source>
</evidence>
<proteinExistence type="inferred from homology"/>
<dbReference type="EMBL" id="KZ819639">
    <property type="protein sequence ID" value="PWN87928.1"/>
    <property type="molecule type" value="Genomic_DNA"/>
</dbReference>
<comment type="catalytic activity">
    <reaction evidence="7 8">
        <text>2 reduced [adrenodoxin] + NADP(+) + H(+) = 2 oxidized [adrenodoxin] + NADPH</text>
        <dbReference type="Rhea" id="RHEA:42312"/>
        <dbReference type="Rhea" id="RHEA-COMP:9998"/>
        <dbReference type="Rhea" id="RHEA-COMP:9999"/>
        <dbReference type="ChEBI" id="CHEBI:15378"/>
        <dbReference type="ChEBI" id="CHEBI:33737"/>
        <dbReference type="ChEBI" id="CHEBI:33738"/>
        <dbReference type="ChEBI" id="CHEBI:57783"/>
        <dbReference type="ChEBI" id="CHEBI:58349"/>
        <dbReference type="EC" id="1.18.1.6"/>
    </reaction>
</comment>
<dbReference type="Gene3D" id="3.50.50.60">
    <property type="entry name" value="FAD/NAD(P)-binding domain"/>
    <property type="match status" value="1"/>
</dbReference>
<evidence type="ECO:0000256" key="10">
    <source>
        <dbReference type="PIRSR" id="PIRSR000362-2"/>
    </source>
</evidence>
<evidence type="ECO:0000256" key="4">
    <source>
        <dbReference type="ARBA" id="ARBA00022827"/>
    </source>
</evidence>
<feature type="binding site" evidence="10">
    <location>
        <begin position="288"/>
        <end position="289"/>
    </location>
    <ligand>
        <name>NADP(+)</name>
        <dbReference type="ChEBI" id="CHEBI:58349"/>
    </ligand>
</feature>
<comment type="subcellular location">
    <subcellularLocation>
        <location evidence="8">Mitochondrion</location>
    </subcellularLocation>
</comment>
<dbReference type="PANTHER" id="PTHR48467">
    <property type="entry name" value="GLUTAMATE SYNTHASE 1 [NADH], CHLOROPLASTIC-LIKE"/>
    <property type="match status" value="1"/>
</dbReference>
<dbReference type="FunCoup" id="A0A316YH36">
    <property type="interactions" value="384"/>
</dbReference>
<evidence type="ECO:0000256" key="7">
    <source>
        <dbReference type="ARBA" id="ARBA00048933"/>
    </source>
</evidence>
<dbReference type="AlphaFoldDB" id="A0A316YH36"/>
<dbReference type="InterPro" id="IPR036188">
    <property type="entry name" value="FAD/NAD-bd_sf"/>
</dbReference>
<dbReference type="InterPro" id="IPR055275">
    <property type="entry name" value="Ferredox_Rdtase"/>
</dbReference>
<dbReference type="SUPFAM" id="SSF51971">
    <property type="entry name" value="Nucleotide-binding domain"/>
    <property type="match status" value="1"/>
</dbReference>
<protein>
    <recommendedName>
        <fullName evidence="8">NADPH:adrenodoxin oxidoreductase, mitochondrial</fullName>
        <ecNumber evidence="8">1.18.1.6</ecNumber>
    </recommendedName>
</protein>
<feature type="binding site" evidence="9">
    <location>
        <position position="136"/>
    </location>
    <ligand>
        <name>FAD</name>
        <dbReference type="ChEBI" id="CHEBI:57692"/>
    </ligand>
</feature>
<keyword evidence="4 8" id="KW-0274">FAD</keyword>
<evidence type="ECO:0000256" key="8">
    <source>
        <dbReference type="PIRNR" id="PIRNR000362"/>
    </source>
</evidence>
<accession>A0A316YH36</accession>
<feature type="compositionally biased region" description="Low complexity" evidence="11">
    <location>
        <begin position="514"/>
        <end position="528"/>
    </location>
</feature>
<dbReference type="RefSeq" id="XP_025375126.1">
    <property type="nucleotide sequence ID" value="XM_025519773.1"/>
</dbReference>
<name>A0A316YH36_9BASI</name>